<feature type="domain" description="DNA helicase Pif1-like 2B" evidence="1">
    <location>
        <begin position="10"/>
        <end position="37"/>
    </location>
</feature>
<dbReference type="STRING" id="71717.A0A4Y7TWE4"/>
<keyword evidence="3" id="KW-1185">Reference proteome</keyword>
<sequence length="87" mass="9629">TNQRLGKIPLCIGMPVLVSQNFDVKHGIVNGTRGTVKTIRYTTNLRGERCLTSCIIEVVGDTGTAMYGLEKNEMPILCDQVTVEFRN</sequence>
<accession>A0A4Y7TWE4</accession>
<feature type="non-terminal residue" evidence="2">
    <location>
        <position position="87"/>
    </location>
</feature>
<protein>
    <recommendedName>
        <fullName evidence="1">DNA helicase Pif1-like 2B domain-containing protein</fullName>
    </recommendedName>
</protein>
<comment type="caution">
    <text evidence="2">The sequence shown here is derived from an EMBL/GenBank/DDBJ whole genome shotgun (WGS) entry which is preliminary data.</text>
</comment>
<proteinExistence type="predicted"/>
<evidence type="ECO:0000313" key="3">
    <source>
        <dbReference type="Proteomes" id="UP000298030"/>
    </source>
</evidence>
<dbReference type="AlphaFoldDB" id="A0A4Y7TWE4"/>
<evidence type="ECO:0000259" key="1">
    <source>
        <dbReference type="Pfam" id="PF21530"/>
    </source>
</evidence>
<dbReference type="EMBL" id="QPFP01000003">
    <property type="protein sequence ID" value="TEB38496.1"/>
    <property type="molecule type" value="Genomic_DNA"/>
</dbReference>
<dbReference type="Pfam" id="PF21530">
    <property type="entry name" value="Pif1_2B_dom"/>
    <property type="match status" value="1"/>
</dbReference>
<feature type="non-terminal residue" evidence="2">
    <location>
        <position position="1"/>
    </location>
</feature>
<reference evidence="2 3" key="1">
    <citation type="journal article" date="2019" name="Nat. Ecol. Evol.">
        <title>Megaphylogeny resolves global patterns of mushroom evolution.</title>
        <authorList>
            <person name="Varga T."/>
            <person name="Krizsan K."/>
            <person name="Foldi C."/>
            <person name="Dima B."/>
            <person name="Sanchez-Garcia M."/>
            <person name="Sanchez-Ramirez S."/>
            <person name="Szollosi G.J."/>
            <person name="Szarkandi J.G."/>
            <person name="Papp V."/>
            <person name="Albert L."/>
            <person name="Andreopoulos W."/>
            <person name="Angelini C."/>
            <person name="Antonin V."/>
            <person name="Barry K.W."/>
            <person name="Bougher N.L."/>
            <person name="Buchanan P."/>
            <person name="Buyck B."/>
            <person name="Bense V."/>
            <person name="Catcheside P."/>
            <person name="Chovatia M."/>
            <person name="Cooper J."/>
            <person name="Damon W."/>
            <person name="Desjardin D."/>
            <person name="Finy P."/>
            <person name="Geml J."/>
            <person name="Haridas S."/>
            <person name="Hughes K."/>
            <person name="Justo A."/>
            <person name="Karasinski D."/>
            <person name="Kautmanova I."/>
            <person name="Kiss B."/>
            <person name="Kocsube S."/>
            <person name="Kotiranta H."/>
            <person name="LaButti K.M."/>
            <person name="Lechner B.E."/>
            <person name="Liimatainen K."/>
            <person name="Lipzen A."/>
            <person name="Lukacs Z."/>
            <person name="Mihaltcheva S."/>
            <person name="Morgado L.N."/>
            <person name="Niskanen T."/>
            <person name="Noordeloos M.E."/>
            <person name="Ohm R.A."/>
            <person name="Ortiz-Santana B."/>
            <person name="Ovrebo C."/>
            <person name="Racz N."/>
            <person name="Riley R."/>
            <person name="Savchenko A."/>
            <person name="Shiryaev A."/>
            <person name="Soop K."/>
            <person name="Spirin V."/>
            <person name="Szebenyi C."/>
            <person name="Tomsovsky M."/>
            <person name="Tulloss R.E."/>
            <person name="Uehling J."/>
            <person name="Grigoriev I.V."/>
            <person name="Vagvolgyi C."/>
            <person name="Papp T."/>
            <person name="Martin F.M."/>
            <person name="Miettinen O."/>
            <person name="Hibbett D.S."/>
            <person name="Nagy L.G."/>
        </authorList>
    </citation>
    <scope>NUCLEOTIDE SEQUENCE [LARGE SCALE GENOMIC DNA]</scope>
    <source>
        <strain evidence="2 3">FP101781</strain>
    </source>
</reference>
<dbReference type="Proteomes" id="UP000298030">
    <property type="component" value="Unassembled WGS sequence"/>
</dbReference>
<dbReference type="OrthoDB" id="432234at2759"/>
<organism evidence="2 3">
    <name type="scientific">Coprinellus micaceus</name>
    <name type="common">Glistening ink-cap mushroom</name>
    <name type="synonym">Coprinus micaceus</name>
    <dbReference type="NCBI Taxonomy" id="71717"/>
    <lineage>
        <taxon>Eukaryota</taxon>
        <taxon>Fungi</taxon>
        <taxon>Dikarya</taxon>
        <taxon>Basidiomycota</taxon>
        <taxon>Agaricomycotina</taxon>
        <taxon>Agaricomycetes</taxon>
        <taxon>Agaricomycetidae</taxon>
        <taxon>Agaricales</taxon>
        <taxon>Agaricineae</taxon>
        <taxon>Psathyrellaceae</taxon>
        <taxon>Coprinellus</taxon>
    </lineage>
</organism>
<gene>
    <name evidence="2" type="ORF">FA13DRAFT_1605953</name>
</gene>
<name>A0A4Y7TWE4_COPMI</name>
<dbReference type="InterPro" id="IPR049163">
    <property type="entry name" value="Pif1-like_2B_dom"/>
</dbReference>
<evidence type="ECO:0000313" key="2">
    <source>
        <dbReference type="EMBL" id="TEB38496.1"/>
    </source>
</evidence>